<accession>A0A6J4KFS1</accession>
<feature type="non-terminal residue" evidence="2">
    <location>
        <position position="40"/>
    </location>
</feature>
<feature type="region of interest" description="Disordered" evidence="1">
    <location>
        <begin position="1"/>
        <end position="40"/>
    </location>
</feature>
<reference evidence="2" key="1">
    <citation type="submission" date="2020-02" db="EMBL/GenBank/DDBJ databases">
        <authorList>
            <person name="Meier V. D."/>
        </authorList>
    </citation>
    <scope>NUCLEOTIDE SEQUENCE</scope>
    <source>
        <strain evidence="2">AVDCRST_MAG89</strain>
    </source>
</reference>
<dbReference type="EMBL" id="CADCTV010000141">
    <property type="protein sequence ID" value="CAA9303505.1"/>
    <property type="molecule type" value="Genomic_DNA"/>
</dbReference>
<organism evidence="2">
    <name type="scientific">uncultured Gemmatimonadota bacterium</name>
    <dbReference type="NCBI Taxonomy" id="203437"/>
    <lineage>
        <taxon>Bacteria</taxon>
        <taxon>Pseudomonadati</taxon>
        <taxon>Gemmatimonadota</taxon>
        <taxon>environmental samples</taxon>
    </lineage>
</organism>
<gene>
    <name evidence="2" type="ORF">AVDCRST_MAG89-640</name>
</gene>
<sequence>ARATRRHAQPRPTPGPSPHGTAVRRGENSIAPASAEYVQV</sequence>
<feature type="non-terminal residue" evidence="2">
    <location>
        <position position="1"/>
    </location>
</feature>
<dbReference type="AlphaFoldDB" id="A0A6J4KFS1"/>
<evidence type="ECO:0000313" key="2">
    <source>
        <dbReference type="EMBL" id="CAA9303505.1"/>
    </source>
</evidence>
<name>A0A6J4KFS1_9BACT</name>
<proteinExistence type="predicted"/>
<evidence type="ECO:0000256" key="1">
    <source>
        <dbReference type="SAM" id="MobiDB-lite"/>
    </source>
</evidence>
<protein>
    <submittedName>
        <fullName evidence="2">Uncharacterized protein</fullName>
    </submittedName>
</protein>